<keyword evidence="2" id="KW-1185">Reference proteome</keyword>
<protein>
    <submittedName>
        <fullName evidence="1">Uncharacterized protein</fullName>
    </submittedName>
</protein>
<evidence type="ECO:0000313" key="2">
    <source>
        <dbReference type="Proteomes" id="UP000735302"/>
    </source>
</evidence>
<sequence>MQLAQIIMITILASIPKGFEREAAKLAIEYAESMEQGANRAFEEAEEGISELNFALEEAAKIFGHKRLFIRSRSQLTIDSSVHARQPVFVPFAKASSFHSQSSYKSTEIW</sequence>
<gene>
    <name evidence="1" type="ORF">PoB_005205300</name>
</gene>
<dbReference type="Proteomes" id="UP000735302">
    <property type="component" value="Unassembled WGS sequence"/>
</dbReference>
<comment type="caution">
    <text evidence="1">The sequence shown here is derived from an EMBL/GenBank/DDBJ whole genome shotgun (WGS) entry which is preliminary data.</text>
</comment>
<evidence type="ECO:0000313" key="1">
    <source>
        <dbReference type="EMBL" id="GFO25548.1"/>
    </source>
</evidence>
<dbReference type="AlphaFoldDB" id="A0AAV4C2A1"/>
<name>A0AAV4C2A1_9GAST</name>
<proteinExistence type="predicted"/>
<reference evidence="1 2" key="1">
    <citation type="journal article" date="2021" name="Elife">
        <title>Chloroplast acquisition without the gene transfer in kleptoplastic sea slugs, Plakobranchus ocellatus.</title>
        <authorList>
            <person name="Maeda T."/>
            <person name="Takahashi S."/>
            <person name="Yoshida T."/>
            <person name="Shimamura S."/>
            <person name="Takaki Y."/>
            <person name="Nagai Y."/>
            <person name="Toyoda A."/>
            <person name="Suzuki Y."/>
            <person name="Arimoto A."/>
            <person name="Ishii H."/>
            <person name="Satoh N."/>
            <person name="Nishiyama T."/>
            <person name="Hasebe M."/>
            <person name="Maruyama T."/>
            <person name="Minagawa J."/>
            <person name="Obokata J."/>
            <person name="Shigenobu S."/>
        </authorList>
    </citation>
    <scope>NUCLEOTIDE SEQUENCE [LARGE SCALE GENOMIC DNA]</scope>
</reference>
<accession>A0AAV4C2A1</accession>
<organism evidence="1 2">
    <name type="scientific">Plakobranchus ocellatus</name>
    <dbReference type="NCBI Taxonomy" id="259542"/>
    <lineage>
        <taxon>Eukaryota</taxon>
        <taxon>Metazoa</taxon>
        <taxon>Spiralia</taxon>
        <taxon>Lophotrochozoa</taxon>
        <taxon>Mollusca</taxon>
        <taxon>Gastropoda</taxon>
        <taxon>Heterobranchia</taxon>
        <taxon>Euthyneura</taxon>
        <taxon>Panpulmonata</taxon>
        <taxon>Sacoglossa</taxon>
        <taxon>Placobranchoidea</taxon>
        <taxon>Plakobranchidae</taxon>
        <taxon>Plakobranchus</taxon>
    </lineage>
</organism>
<dbReference type="EMBL" id="BLXT01005762">
    <property type="protein sequence ID" value="GFO25548.1"/>
    <property type="molecule type" value="Genomic_DNA"/>
</dbReference>